<dbReference type="InterPro" id="IPR015421">
    <property type="entry name" value="PyrdxlP-dep_Trfase_major"/>
</dbReference>
<dbReference type="Pfam" id="PF00155">
    <property type="entry name" value="Aminotran_1_2"/>
    <property type="match status" value="1"/>
</dbReference>
<gene>
    <name evidence="11" type="ORF">SAMN06295960_1920</name>
</gene>
<comment type="function">
    <text evidence="2">Decarboxylates L-threonine-O-3-phosphate to yield (R)-1-amino-2-propanol O-2-phosphate, the precursor for the linkage between the nucleotide loop and the corrin ring in cobalamin.</text>
</comment>
<evidence type="ECO:0000256" key="5">
    <source>
        <dbReference type="ARBA" id="ARBA00022573"/>
    </source>
</evidence>
<dbReference type="STRING" id="1852522.SAMN06295960_1920"/>
<dbReference type="Gene3D" id="3.40.640.10">
    <property type="entry name" value="Type I PLP-dependent aspartate aminotransferase-like (Major domain)"/>
    <property type="match status" value="1"/>
</dbReference>
<dbReference type="GO" id="GO:0048472">
    <property type="term" value="F:threonine-phosphate decarboxylase activity"/>
    <property type="evidence" value="ECO:0007669"/>
    <property type="project" value="UniProtKB-EC"/>
</dbReference>
<proteinExistence type="predicted"/>
<dbReference type="EC" id="4.1.1.81" evidence="4"/>
<evidence type="ECO:0000256" key="8">
    <source>
        <dbReference type="ARBA" id="ARBA00029996"/>
    </source>
</evidence>
<evidence type="ECO:0000256" key="3">
    <source>
        <dbReference type="ARBA" id="ARBA00004953"/>
    </source>
</evidence>
<protein>
    <recommendedName>
        <fullName evidence="4">threonine-phosphate decarboxylase</fullName>
        <ecNumber evidence="4">4.1.1.81</ecNumber>
    </recommendedName>
    <alternativeName>
        <fullName evidence="8">L-threonine-O-3-phosphate decarboxylase</fullName>
    </alternativeName>
</protein>
<evidence type="ECO:0000256" key="2">
    <source>
        <dbReference type="ARBA" id="ARBA00003444"/>
    </source>
</evidence>
<dbReference type="NCBIfam" id="TIGR01140">
    <property type="entry name" value="L_thr_O3P_dcar"/>
    <property type="match status" value="1"/>
</dbReference>
<feature type="domain" description="Aminotransferase class I/classII large" evidence="10">
    <location>
        <begin position="43"/>
        <end position="377"/>
    </location>
</feature>
<keyword evidence="5" id="KW-0169">Cobalamin biosynthesis</keyword>
<dbReference type="InterPro" id="IPR015422">
    <property type="entry name" value="PyrdxlP-dep_Trfase_small"/>
</dbReference>
<sequence length="388" mass="43192">MTKELVSRLQKGELNIGKIEQYGHGGDVWTAAKAFGGTAESFLDYSANINPLGPPACVIAALQQSGERLLHYPDPGHRKLKSFLAERLSIDEKRLLIGNGAAECMALVLLALKPRTVGIASPCFSEYELLSRQFDAQVVSMIGHAEQDYRVELERLFELVTHAELTFVGHPNNPTGVLYDPEVLMEAASLAEACGHTLVVDEAFIDFLDEDEAQSYSLIRLCETNPHLVILRSLTKFYAIPGLRLGYAAAHSGIIEGMRRKQVTWSVNALALAGGEALFDPMNRAEVEAYEQRTRALIGEERQWLRAQLQELGISTWPSKANFLLCRIEMPWTAARLQRALGERGILIRSCAMYEGLEDGHFRLAVKDRASNEKLVQLLRNVLEQSMQ</sequence>
<comment type="pathway">
    <text evidence="3">Cofactor biosynthesis; adenosylcobalamin biosynthesis.</text>
</comment>
<evidence type="ECO:0000256" key="7">
    <source>
        <dbReference type="ARBA" id="ARBA00023239"/>
    </source>
</evidence>
<evidence type="ECO:0000313" key="12">
    <source>
        <dbReference type="Proteomes" id="UP000193834"/>
    </source>
</evidence>
<dbReference type="EMBL" id="FXAZ01000002">
    <property type="protein sequence ID" value="SMG33963.1"/>
    <property type="molecule type" value="Genomic_DNA"/>
</dbReference>
<comment type="cofactor">
    <cofactor evidence="1">
        <name>pyridoxal 5'-phosphate</name>
        <dbReference type="ChEBI" id="CHEBI:597326"/>
    </cofactor>
</comment>
<dbReference type="PROSITE" id="PS00105">
    <property type="entry name" value="AA_TRANSFER_CLASS_1"/>
    <property type="match status" value="1"/>
</dbReference>
<dbReference type="PANTHER" id="PTHR42885">
    <property type="entry name" value="HISTIDINOL-PHOSPHATE AMINOTRANSFERASE-RELATED"/>
    <property type="match status" value="1"/>
</dbReference>
<comment type="catalytic activity">
    <reaction evidence="9">
        <text>O-phospho-L-threonine + H(+) = (R)-1-aminopropan-2-yl phosphate + CO2</text>
        <dbReference type="Rhea" id="RHEA:11492"/>
        <dbReference type="ChEBI" id="CHEBI:15378"/>
        <dbReference type="ChEBI" id="CHEBI:16526"/>
        <dbReference type="ChEBI" id="CHEBI:58563"/>
        <dbReference type="ChEBI" id="CHEBI:58675"/>
        <dbReference type="EC" id="4.1.1.81"/>
    </reaction>
</comment>
<dbReference type="OrthoDB" id="9813612at2"/>
<dbReference type="InterPro" id="IPR004838">
    <property type="entry name" value="NHTrfase_class1_PyrdxlP-BS"/>
</dbReference>
<evidence type="ECO:0000256" key="4">
    <source>
        <dbReference type="ARBA" id="ARBA00012285"/>
    </source>
</evidence>
<dbReference type="InterPro" id="IPR015424">
    <property type="entry name" value="PyrdxlP-dep_Trfase"/>
</dbReference>
<dbReference type="GO" id="GO:0030170">
    <property type="term" value="F:pyridoxal phosphate binding"/>
    <property type="evidence" value="ECO:0007669"/>
    <property type="project" value="InterPro"/>
</dbReference>
<evidence type="ECO:0000313" key="11">
    <source>
        <dbReference type="EMBL" id="SMG33963.1"/>
    </source>
</evidence>
<reference evidence="11 12" key="1">
    <citation type="submission" date="2017-04" db="EMBL/GenBank/DDBJ databases">
        <authorList>
            <person name="Afonso C.L."/>
            <person name="Miller P.J."/>
            <person name="Scott M.A."/>
            <person name="Spackman E."/>
            <person name="Goraichik I."/>
            <person name="Dimitrov K.M."/>
            <person name="Suarez D.L."/>
            <person name="Swayne D.E."/>
        </authorList>
    </citation>
    <scope>NUCLEOTIDE SEQUENCE [LARGE SCALE GENOMIC DNA]</scope>
    <source>
        <strain evidence="11 12">11</strain>
    </source>
</reference>
<dbReference type="AlphaFoldDB" id="A0A1X7K1I9"/>
<name>A0A1X7K1I9_9BACL</name>
<evidence type="ECO:0000259" key="10">
    <source>
        <dbReference type="Pfam" id="PF00155"/>
    </source>
</evidence>
<dbReference type="GO" id="GO:0009236">
    <property type="term" value="P:cobalamin biosynthetic process"/>
    <property type="evidence" value="ECO:0007669"/>
    <property type="project" value="UniProtKB-UniPathway"/>
</dbReference>
<evidence type="ECO:0000256" key="6">
    <source>
        <dbReference type="ARBA" id="ARBA00022898"/>
    </source>
</evidence>
<dbReference type="SUPFAM" id="SSF53383">
    <property type="entry name" value="PLP-dependent transferases"/>
    <property type="match status" value="1"/>
</dbReference>
<evidence type="ECO:0000256" key="9">
    <source>
        <dbReference type="ARBA" id="ARBA00048531"/>
    </source>
</evidence>
<dbReference type="PANTHER" id="PTHR42885:SF1">
    <property type="entry name" value="THREONINE-PHOSPHATE DECARBOXYLASE"/>
    <property type="match status" value="1"/>
</dbReference>
<keyword evidence="6" id="KW-0663">Pyridoxal phosphate</keyword>
<evidence type="ECO:0000256" key="1">
    <source>
        <dbReference type="ARBA" id="ARBA00001933"/>
    </source>
</evidence>
<dbReference type="Gene3D" id="3.90.1150.10">
    <property type="entry name" value="Aspartate Aminotransferase, domain 1"/>
    <property type="match status" value="1"/>
</dbReference>
<dbReference type="InterPro" id="IPR005860">
    <property type="entry name" value="CobD"/>
</dbReference>
<dbReference type="CDD" id="cd00609">
    <property type="entry name" value="AAT_like"/>
    <property type="match status" value="1"/>
</dbReference>
<keyword evidence="12" id="KW-1185">Reference proteome</keyword>
<accession>A0A1X7K1I9</accession>
<keyword evidence="7" id="KW-0456">Lyase</keyword>
<dbReference type="InterPro" id="IPR004839">
    <property type="entry name" value="Aminotransferase_I/II_large"/>
</dbReference>
<organism evidence="11 12">
    <name type="scientific">Paenibacillus aquistagni</name>
    <dbReference type="NCBI Taxonomy" id="1852522"/>
    <lineage>
        <taxon>Bacteria</taxon>
        <taxon>Bacillati</taxon>
        <taxon>Bacillota</taxon>
        <taxon>Bacilli</taxon>
        <taxon>Bacillales</taxon>
        <taxon>Paenibacillaceae</taxon>
        <taxon>Paenibacillus</taxon>
    </lineage>
</organism>
<dbReference type="Proteomes" id="UP000193834">
    <property type="component" value="Unassembled WGS sequence"/>
</dbReference>
<dbReference type="UniPathway" id="UPA00148"/>